<dbReference type="Proteomes" id="UP001234202">
    <property type="component" value="Unassembled WGS sequence"/>
</dbReference>
<accession>A0ACC2XLA2</accession>
<dbReference type="EMBL" id="JASBWV010000009">
    <property type="protein sequence ID" value="KAJ9124825.1"/>
    <property type="molecule type" value="Genomic_DNA"/>
</dbReference>
<protein>
    <submittedName>
        <fullName evidence="1">Uncharacterized protein</fullName>
    </submittedName>
</protein>
<name>A0ACC2XLA2_9TREE</name>
<evidence type="ECO:0000313" key="2">
    <source>
        <dbReference type="Proteomes" id="UP001234202"/>
    </source>
</evidence>
<gene>
    <name evidence="1" type="ORF">QFC24_003194</name>
</gene>
<reference evidence="1" key="1">
    <citation type="submission" date="2023-04" db="EMBL/GenBank/DDBJ databases">
        <title>Draft Genome sequencing of Naganishia species isolated from polar environments using Oxford Nanopore Technology.</title>
        <authorList>
            <person name="Leo P."/>
            <person name="Venkateswaran K."/>
        </authorList>
    </citation>
    <scope>NUCLEOTIDE SEQUENCE</scope>
    <source>
        <strain evidence="1">DBVPG 5303</strain>
    </source>
</reference>
<sequence length="324" mass="37187">MCIHRASKETAAPSVFKLALSAPTDQWTVWLKPLHWGATVLQDVAYALNTICATPPAAQQTNLRQVIGAELPGFETRKKQKMPVPFKYESMPTLTTFHCTSARNKFDSLSEYLKRQDDEALADATIQLTGDANIRFRLMHVDDDKDHFVRIYLLFRTMNKIYRSKWRFTTVPFRFDVRYCALPDIQEWLNVLAWTENPYPETPLRYRMSFHLAPVDSHPPFAATMQQVHQLLKTLHADPEIRDRLPNQITVHLEYSMLGNDLDHQSLLTATFDLSDDTDFRYDLDRDYQGSGVTAKMEEGVRMSLHGVSENGVCLPFRGGFGGR</sequence>
<evidence type="ECO:0000313" key="1">
    <source>
        <dbReference type="EMBL" id="KAJ9124825.1"/>
    </source>
</evidence>
<proteinExistence type="predicted"/>
<organism evidence="1 2">
    <name type="scientific">Naganishia onofrii</name>
    <dbReference type="NCBI Taxonomy" id="1851511"/>
    <lineage>
        <taxon>Eukaryota</taxon>
        <taxon>Fungi</taxon>
        <taxon>Dikarya</taxon>
        <taxon>Basidiomycota</taxon>
        <taxon>Agaricomycotina</taxon>
        <taxon>Tremellomycetes</taxon>
        <taxon>Filobasidiales</taxon>
        <taxon>Filobasidiaceae</taxon>
        <taxon>Naganishia</taxon>
    </lineage>
</organism>
<keyword evidence="2" id="KW-1185">Reference proteome</keyword>
<comment type="caution">
    <text evidence="1">The sequence shown here is derived from an EMBL/GenBank/DDBJ whole genome shotgun (WGS) entry which is preliminary data.</text>
</comment>